<gene>
    <name evidence="1" type="ORF">Ciccas_007578</name>
</gene>
<evidence type="ECO:0000313" key="1">
    <source>
        <dbReference type="EMBL" id="KAL3313819.1"/>
    </source>
</evidence>
<accession>A0ABD2Q2J7</accession>
<dbReference type="EMBL" id="JBJKFK010001183">
    <property type="protein sequence ID" value="KAL3313819.1"/>
    <property type="molecule type" value="Genomic_DNA"/>
</dbReference>
<dbReference type="Proteomes" id="UP001626550">
    <property type="component" value="Unassembled WGS sequence"/>
</dbReference>
<reference evidence="1 2" key="1">
    <citation type="submission" date="2024-11" db="EMBL/GenBank/DDBJ databases">
        <title>Adaptive evolution of stress response genes in parasites aligns with host niche diversity.</title>
        <authorList>
            <person name="Hahn C."/>
            <person name="Resl P."/>
        </authorList>
    </citation>
    <scope>NUCLEOTIDE SEQUENCE [LARGE SCALE GENOMIC DNA]</scope>
    <source>
        <strain evidence="1">EGGRZ-B1_66</strain>
        <tissue evidence="1">Body</tissue>
    </source>
</reference>
<name>A0ABD2Q2J7_9PLAT</name>
<evidence type="ECO:0000313" key="2">
    <source>
        <dbReference type="Proteomes" id="UP001626550"/>
    </source>
</evidence>
<sequence length="589" mass="65821">ITLVPHIEDTQAGLPTNHFNSSCDSGISGVSKPATSRLLDNGHQISLAATEVFLKPVNKGGNCSTAQLSQMQSSSQEPWLPVDQLSDLRLPYWNRCCQYGEEECAGSSCTIPAQESFQKMAHKSGSAKGLADLKDRLSLSTAQSPRTSVDSVKNKTSSNIGNWSITLKFIPPQNKFFAGSLAPTKWELRDLSYQVENFGNVRVFPYSDDLSAHKPEETKKHDLDDLASNLTTSCSKSSLSLWSNSFGTDSRKTSKLCLNTAIITIYPTLPTCQIRLGCPSSQCIGEKDFPPSNIETDSKCLPDFLQAVKVRKATSFSADEIISHEVLIDVNPYEVRHLPLTLTFTGNGDSCCHLNVLSVELVSDPILNMPSPLLLDKENQEKEVRLFDCGKFATIDSLTDALSKLPLDLSADEQSIDLRLRFECSDWWNRWLSDCSLELDSPIQLPFLLRVEYAANLFDGSCSRSRTLCTRFLADLASASAAPICITQPSLRIIEQRFTKLDKQTDKQLYSRVPLGQPILSGAISVNQSLIFKVSYFFFVFYTYSRIDLKNTEFHFPFFGRRIKYIEIIPVFLFRNILIFLIVEAKSER</sequence>
<proteinExistence type="predicted"/>
<keyword evidence="2" id="KW-1185">Reference proteome</keyword>
<protein>
    <submittedName>
        <fullName evidence="1">Uncharacterized protein</fullName>
    </submittedName>
</protein>
<feature type="non-terminal residue" evidence="1">
    <location>
        <position position="1"/>
    </location>
</feature>
<dbReference type="AlphaFoldDB" id="A0ABD2Q2J7"/>
<comment type="caution">
    <text evidence="1">The sequence shown here is derived from an EMBL/GenBank/DDBJ whole genome shotgun (WGS) entry which is preliminary data.</text>
</comment>
<organism evidence="1 2">
    <name type="scientific">Cichlidogyrus casuarinus</name>
    <dbReference type="NCBI Taxonomy" id="1844966"/>
    <lineage>
        <taxon>Eukaryota</taxon>
        <taxon>Metazoa</taxon>
        <taxon>Spiralia</taxon>
        <taxon>Lophotrochozoa</taxon>
        <taxon>Platyhelminthes</taxon>
        <taxon>Monogenea</taxon>
        <taxon>Monopisthocotylea</taxon>
        <taxon>Dactylogyridea</taxon>
        <taxon>Ancyrocephalidae</taxon>
        <taxon>Cichlidogyrus</taxon>
    </lineage>
</organism>